<dbReference type="InterPro" id="IPR016833">
    <property type="entry name" value="Put_Na-Bile_cotransptr"/>
</dbReference>
<dbReference type="EMBL" id="CAJNOJ010000130">
    <property type="protein sequence ID" value="CAF1170091.1"/>
    <property type="molecule type" value="Genomic_DNA"/>
</dbReference>
<evidence type="ECO:0000313" key="4">
    <source>
        <dbReference type="EMBL" id="CAF1170091.1"/>
    </source>
</evidence>
<feature type="transmembrane region" description="Helical" evidence="2">
    <location>
        <begin position="147"/>
        <end position="164"/>
    </location>
</feature>
<feature type="transmembrane region" description="Helical" evidence="2">
    <location>
        <begin position="321"/>
        <end position="343"/>
    </location>
</feature>
<feature type="transmembrane region" description="Helical" evidence="2">
    <location>
        <begin position="116"/>
        <end position="135"/>
    </location>
</feature>
<dbReference type="OrthoDB" id="188035at2759"/>
<sequence>MSIESNDQNKFICVWFADKSVQLKSKVKIIERFTTYDQLREYVLDKKKSSVIIIVSENISLETFLSDELPSICAIYDDKLTRLHCLPELSSAVNDYIINNQKEEKKSAHQSIFRKYWFLIGLICTIILAYLFPNVGKAGGYIRSEWTVKWGCIIFVFFLSGLSLRTKQLLRELLYIRLHIFTQLYSFLIIPFAIYGLGLLLVKLNINKTLVFGVIIMASTSTSISSNVVMTRNALGNEYAALLNAVLGNVLGIFLSPALVFYFMKDSTFDLLFNDDITNGQLRYTHVIQKLSLTVLVPLILGQIIHNLCPKQVMHVREKLYFGELNSLAILILVWSIFCTAFASRSFEVIPKRDLCILIVINGVIYIVSSLLIMTTARIPISYWQFSERDTVAMMFCGAMKSLVMGIPLINALYGNSHQEISSVLALPLIVNQVAQLMLGAIEVILLKHWIMNKSQEQVAAKEDLKMNELETVNVKSLQ</sequence>
<evidence type="ECO:0000256" key="2">
    <source>
        <dbReference type="SAM" id="Phobius"/>
    </source>
</evidence>
<accession>A0A814TK63</accession>
<evidence type="ECO:0000313" key="5">
    <source>
        <dbReference type="Proteomes" id="UP000663828"/>
    </source>
</evidence>
<dbReference type="PANTHER" id="PTHR18640:SF5">
    <property type="entry name" value="SODIUM_BILE ACID COTRANSPORTER 7"/>
    <property type="match status" value="1"/>
</dbReference>
<dbReference type="Gene3D" id="1.20.1530.20">
    <property type="match status" value="1"/>
</dbReference>
<protein>
    <submittedName>
        <fullName evidence="3">Uncharacterized protein</fullName>
    </submittedName>
</protein>
<dbReference type="PANTHER" id="PTHR18640">
    <property type="entry name" value="SOLUTE CARRIER FAMILY 10 MEMBER 7"/>
    <property type="match status" value="1"/>
</dbReference>
<feature type="transmembrane region" description="Helical" evidence="2">
    <location>
        <begin position="241"/>
        <end position="264"/>
    </location>
</feature>
<dbReference type="Proteomes" id="UP000663852">
    <property type="component" value="Unassembled WGS sequence"/>
</dbReference>
<dbReference type="Pfam" id="PF13593">
    <property type="entry name" value="SBF_like"/>
    <property type="match status" value="1"/>
</dbReference>
<dbReference type="InterPro" id="IPR038770">
    <property type="entry name" value="Na+/solute_symporter_sf"/>
</dbReference>
<keyword evidence="2" id="KW-0472">Membrane</keyword>
<feature type="transmembrane region" description="Helical" evidence="2">
    <location>
        <begin position="210"/>
        <end position="229"/>
    </location>
</feature>
<feature type="transmembrane region" description="Helical" evidence="2">
    <location>
        <begin position="291"/>
        <end position="309"/>
    </location>
</feature>
<name>A0A814TK63_ADIRI</name>
<dbReference type="Proteomes" id="UP000663828">
    <property type="component" value="Unassembled WGS sequence"/>
</dbReference>
<gene>
    <name evidence="4" type="ORF">EDS130_LOCUS23638</name>
    <name evidence="3" type="ORF">XAT740_LOCUS21581</name>
</gene>
<evidence type="ECO:0000256" key="1">
    <source>
        <dbReference type="ARBA" id="ARBA00006528"/>
    </source>
</evidence>
<feature type="transmembrane region" description="Helical" evidence="2">
    <location>
        <begin position="355"/>
        <end position="379"/>
    </location>
</feature>
<reference evidence="3" key="1">
    <citation type="submission" date="2021-02" db="EMBL/GenBank/DDBJ databases">
        <authorList>
            <person name="Nowell W R."/>
        </authorList>
    </citation>
    <scope>NUCLEOTIDE SEQUENCE</scope>
</reference>
<comment type="similarity">
    <text evidence="1">Belongs to the bile acid:sodium symporter (BASS) (TC 2.A.28) family.</text>
</comment>
<keyword evidence="2" id="KW-1133">Transmembrane helix</keyword>
<comment type="caution">
    <text evidence="3">The sequence shown here is derived from an EMBL/GenBank/DDBJ whole genome shotgun (WGS) entry which is preliminary data.</text>
</comment>
<keyword evidence="5" id="KW-1185">Reference proteome</keyword>
<dbReference type="GO" id="GO:0005886">
    <property type="term" value="C:plasma membrane"/>
    <property type="evidence" value="ECO:0007669"/>
    <property type="project" value="TreeGrafter"/>
</dbReference>
<feature type="transmembrane region" description="Helical" evidence="2">
    <location>
        <begin position="184"/>
        <end position="204"/>
    </location>
</feature>
<dbReference type="AlphaFoldDB" id="A0A814TK63"/>
<proteinExistence type="inferred from homology"/>
<keyword evidence="2" id="KW-0812">Transmembrane</keyword>
<evidence type="ECO:0000313" key="3">
    <source>
        <dbReference type="EMBL" id="CAF1162827.1"/>
    </source>
</evidence>
<feature type="transmembrane region" description="Helical" evidence="2">
    <location>
        <begin position="391"/>
        <end position="414"/>
    </location>
</feature>
<organism evidence="3 5">
    <name type="scientific">Adineta ricciae</name>
    <name type="common">Rotifer</name>
    <dbReference type="NCBI Taxonomy" id="249248"/>
    <lineage>
        <taxon>Eukaryota</taxon>
        <taxon>Metazoa</taxon>
        <taxon>Spiralia</taxon>
        <taxon>Gnathifera</taxon>
        <taxon>Rotifera</taxon>
        <taxon>Eurotatoria</taxon>
        <taxon>Bdelloidea</taxon>
        <taxon>Adinetida</taxon>
        <taxon>Adinetidae</taxon>
        <taxon>Adineta</taxon>
    </lineage>
</organism>
<dbReference type="EMBL" id="CAJNOR010001552">
    <property type="protein sequence ID" value="CAF1162827.1"/>
    <property type="molecule type" value="Genomic_DNA"/>
</dbReference>